<accession>A0ABD1I8T6</accession>
<protein>
    <submittedName>
        <fullName evidence="1">Uncharacterized protein</fullName>
    </submittedName>
</protein>
<organism evidence="1 2">
    <name type="scientific">Salvia divinorum</name>
    <name type="common">Maria pastora</name>
    <name type="synonym">Diviner's sage</name>
    <dbReference type="NCBI Taxonomy" id="28513"/>
    <lineage>
        <taxon>Eukaryota</taxon>
        <taxon>Viridiplantae</taxon>
        <taxon>Streptophyta</taxon>
        <taxon>Embryophyta</taxon>
        <taxon>Tracheophyta</taxon>
        <taxon>Spermatophyta</taxon>
        <taxon>Magnoliopsida</taxon>
        <taxon>eudicotyledons</taxon>
        <taxon>Gunneridae</taxon>
        <taxon>Pentapetalae</taxon>
        <taxon>asterids</taxon>
        <taxon>lamiids</taxon>
        <taxon>Lamiales</taxon>
        <taxon>Lamiaceae</taxon>
        <taxon>Nepetoideae</taxon>
        <taxon>Mentheae</taxon>
        <taxon>Salviinae</taxon>
        <taxon>Salvia</taxon>
        <taxon>Salvia subgen. Calosphace</taxon>
    </lineage>
</organism>
<reference evidence="1 2" key="1">
    <citation type="submission" date="2024-06" db="EMBL/GenBank/DDBJ databases">
        <title>A chromosome level genome sequence of Diviner's sage (Salvia divinorum).</title>
        <authorList>
            <person name="Ford S.A."/>
            <person name="Ro D.-K."/>
            <person name="Ness R.W."/>
            <person name="Phillips M.A."/>
        </authorList>
    </citation>
    <scope>NUCLEOTIDE SEQUENCE [LARGE SCALE GENOMIC DNA]</scope>
    <source>
        <strain evidence="1">SAF-2024a</strain>
        <tissue evidence="1">Leaf</tissue>
    </source>
</reference>
<comment type="caution">
    <text evidence="1">The sequence shown here is derived from an EMBL/GenBank/DDBJ whole genome shotgun (WGS) entry which is preliminary data.</text>
</comment>
<keyword evidence="2" id="KW-1185">Reference proteome</keyword>
<dbReference type="EMBL" id="JBEAFC010000003">
    <property type="protein sequence ID" value="KAL1565101.1"/>
    <property type="molecule type" value="Genomic_DNA"/>
</dbReference>
<evidence type="ECO:0000313" key="2">
    <source>
        <dbReference type="Proteomes" id="UP001567538"/>
    </source>
</evidence>
<dbReference type="Proteomes" id="UP001567538">
    <property type="component" value="Unassembled WGS sequence"/>
</dbReference>
<name>A0ABD1I8T6_SALDI</name>
<gene>
    <name evidence="1" type="ORF">AAHA92_07362</name>
</gene>
<dbReference type="AlphaFoldDB" id="A0ABD1I8T6"/>
<proteinExistence type="predicted"/>
<evidence type="ECO:0000313" key="1">
    <source>
        <dbReference type="EMBL" id="KAL1565101.1"/>
    </source>
</evidence>
<sequence>MSKSWNWCFTLVGEYNNTGIITGDEISNLNECNVASTREDLKNGVDRVFGSNLCASTSNYTNTSFAEPKDNLFLVEGVLFFGMKRD</sequence>